<accession>A0A1Y6DCY3</accession>
<dbReference type="STRING" id="1760988.SAMN02949497_4760"/>
<keyword evidence="3" id="KW-1185">Reference proteome</keyword>
<organism evidence="2 3">
    <name type="scientific">Methylomagnum ishizawai</name>
    <dbReference type="NCBI Taxonomy" id="1760988"/>
    <lineage>
        <taxon>Bacteria</taxon>
        <taxon>Pseudomonadati</taxon>
        <taxon>Pseudomonadota</taxon>
        <taxon>Gammaproteobacteria</taxon>
        <taxon>Methylococcales</taxon>
        <taxon>Methylococcaceae</taxon>
        <taxon>Methylomagnum</taxon>
    </lineage>
</organism>
<feature type="compositionally biased region" description="Basic and acidic residues" evidence="1">
    <location>
        <begin position="122"/>
        <end position="131"/>
    </location>
</feature>
<evidence type="ECO:0000313" key="2">
    <source>
        <dbReference type="EMBL" id="SMF97904.1"/>
    </source>
</evidence>
<name>A0A1Y6DCY3_9GAMM</name>
<gene>
    <name evidence="2" type="ORF">SAMN02949497_4760</name>
</gene>
<feature type="region of interest" description="Disordered" evidence="1">
    <location>
        <begin position="316"/>
        <end position="339"/>
    </location>
</feature>
<feature type="compositionally biased region" description="Pro residues" evidence="1">
    <location>
        <begin position="319"/>
        <end position="339"/>
    </location>
</feature>
<evidence type="ECO:0008006" key="4">
    <source>
        <dbReference type="Google" id="ProtNLM"/>
    </source>
</evidence>
<dbReference type="AlphaFoldDB" id="A0A1Y6DCY3"/>
<protein>
    <recommendedName>
        <fullName evidence="4">Lysozyme inhibitor LprI N-terminal domain-containing protein</fullName>
    </recommendedName>
</protein>
<evidence type="ECO:0000313" key="3">
    <source>
        <dbReference type="Proteomes" id="UP000192923"/>
    </source>
</evidence>
<dbReference type="EMBL" id="FXAM01000007">
    <property type="protein sequence ID" value="SMF97904.1"/>
    <property type="molecule type" value="Genomic_DNA"/>
</dbReference>
<sequence>MKNTRFLLFFSLLACGETQAFECSKAFVKTDFVICSSQQILDEEDELEGLYHILLSSKPEAEKEAFREQEREWIKQYTVSCGLYGKGKPPEEEIKKKQPCVQESILQRLKYFRSLVVALPSQDKKPVDNKQEPNPNPPNPGKTELATNGENANAGSKNLDISAIRNAEFMPVLFEHGTSGEWKTETDQECKVKLKDGEATACEQNYSINMIFSGDINNDGYKDAVVNINENPVGGNGVTSYIIIFINHDGKPQYYGGAIFAEENQPANLKAIKAKDGKIYLEIIGHKETDPYCCPSLNINEIYQFNGKHLVKVVDKSPDPSPPKPVPPPVPKPPQMPYEPNPYKRFFDGIFGAIKKSL</sequence>
<reference evidence="2 3" key="1">
    <citation type="submission" date="2016-12" db="EMBL/GenBank/DDBJ databases">
        <authorList>
            <person name="Song W.-J."/>
            <person name="Kurnit D.M."/>
        </authorList>
    </citation>
    <scope>NUCLEOTIDE SEQUENCE [LARGE SCALE GENOMIC DNA]</scope>
    <source>
        <strain evidence="2 3">175</strain>
    </source>
</reference>
<dbReference type="OrthoDB" id="7340239at2"/>
<evidence type="ECO:0000256" key="1">
    <source>
        <dbReference type="SAM" id="MobiDB-lite"/>
    </source>
</evidence>
<dbReference type="RefSeq" id="WP_125469216.1">
    <property type="nucleotide sequence ID" value="NZ_FXAM01000007.1"/>
</dbReference>
<proteinExistence type="predicted"/>
<dbReference type="Proteomes" id="UP000192923">
    <property type="component" value="Unassembled WGS sequence"/>
</dbReference>
<feature type="region of interest" description="Disordered" evidence="1">
    <location>
        <begin position="122"/>
        <end position="156"/>
    </location>
</feature>
<feature type="compositionally biased region" description="Polar residues" evidence="1">
    <location>
        <begin position="145"/>
        <end position="156"/>
    </location>
</feature>